<accession>A0A1H2PU01</accession>
<evidence type="ECO:0000313" key="7">
    <source>
        <dbReference type="Proteomes" id="UP000243719"/>
    </source>
</evidence>
<keyword evidence="2" id="KW-0805">Transcription regulation</keyword>
<dbReference type="FunFam" id="3.40.190.290:FF:000001">
    <property type="entry name" value="Transcriptional regulator, LysR family"/>
    <property type="match status" value="1"/>
</dbReference>
<dbReference type="Proteomes" id="UP000243719">
    <property type="component" value="Unassembled WGS sequence"/>
</dbReference>
<protein>
    <submittedName>
        <fullName evidence="6">Transcriptional regulator, LysR family</fullName>
    </submittedName>
</protein>
<dbReference type="AlphaFoldDB" id="A0A1H2PU01"/>
<dbReference type="GO" id="GO:0006351">
    <property type="term" value="P:DNA-templated transcription"/>
    <property type="evidence" value="ECO:0007669"/>
    <property type="project" value="TreeGrafter"/>
</dbReference>
<dbReference type="GO" id="GO:0043565">
    <property type="term" value="F:sequence-specific DNA binding"/>
    <property type="evidence" value="ECO:0007669"/>
    <property type="project" value="TreeGrafter"/>
</dbReference>
<dbReference type="PANTHER" id="PTHR30537:SF72">
    <property type="entry name" value="LYSR FAMILY TRANSCRIPTIONAL REGULATOR"/>
    <property type="match status" value="1"/>
</dbReference>
<evidence type="ECO:0000313" key="6">
    <source>
        <dbReference type="EMBL" id="SDV50648.1"/>
    </source>
</evidence>
<dbReference type="Pfam" id="PF03466">
    <property type="entry name" value="LysR_substrate"/>
    <property type="match status" value="1"/>
</dbReference>
<name>A0A1H2PU01_9BURK</name>
<proteinExistence type="inferred from homology"/>
<dbReference type="CDD" id="cd08472">
    <property type="entry name" value="PBP2_CrgA_like_3"/>
    <property type="match status" value="1"/>
</dbReference>
<dbReference type="FunFam" id="1.10.10.10:FF:000001">
    <property type="entry name" value="LysR family transcriptional regulator"/>
    <property type="match status" value="1"/>
</dbReference>
<evidence type="ECO:0000256" key="3">
    <source>
        <dbReference type="ARBA" id="ARBA00023125"/>
    </source>
</evidence>
<dbReference type="OrthoDB" id="9076738at2"/>
<dbReference type="SUPFAM" id="SSF53850">
    <property type="entry name" value="Periplasmic binding protein-like II"/>
    <property type="match status" value="1"/>
</dbReference>
<dbReference type="GO" id="GO:0003700">
    <property type="term" value="F:DNA-binding transcription factor activity"/>
    <property type="evidence" value="ECO:0007669"/>
    <property type="project" value="InterPro"/>
</dbReference>
<keyword evidence="7" id="KW-1185">Reference proteome</keyword>
<keyword evidence="4" id="KW-0804">Transcription</keyword>
<comment type="similarity">
    <text evidence="1">Belongs to the LysR transcriptional regulatory family.</text>
</comment>
<evidence type="ECO:0000259" key="5">
    <source>
        <dbReference type="PROSITE" id="PS50931"/>
    </source>
</evidence>
<evidence type="ECO:0000256" key="1">
    <source>
        <dbReference type="ARBA" id="ARBA00009437"/>
    </source>
</evidence>
<dbReference type="PANTHER" id="PTHR30537">
    <property type="entry name" value="HTH-TYPE TRANSCRIPTIONAL REGULATOR"/>
    <property type="match status" value="1"/>
</dbReference>
<dbReference type="EMBL" id="FNLO01000012">
    <property type="protein sequence ID" value="SDV50648.1"/>
    <property type="molecule type" value="Genomic_DNA"/>
</dbReference>
<dbReference type="PROSITE" id="PS50931">
    <property type="entry name" value="HTH_LYSR"/>
    <property type="match status" value="1"/>
</dbReference>
<feature type="domain" description="HTH lysR-type" evidence="5">
    <location>
        <begin position="1"/>
        <end position="59"/>
    </location>
</feature>
<organism evidence="6 7">
    <name type="scientific">Chitinasiproducens palmae</name>
    <dbReference type="NCBI Taxonomy" id="1770053"/>
    <lineage>
        <taxon>Bacteria</taxon>
        <taxon>Pseudomonadati</taxon>
        <taxon>Pseudomonadota</taxon>
        <taxon>Betaproteobacteria</taxon>
        <taxon>Burkholderiales</taxon>
        <taxon>Burkholderiaceae</taxon>
        <taxon>Chitinasiproducens</taxon>
    </lineage>
</organism>
<dbReference type="Pfam" id="PF00126">
    <property type="entry name" value="HTH_1"/>
    <property type="match status" value="1"/>
</dbReference>
<dbReference type="STRING" id="1770053.SAMN05216551_112158"/>
<evidence type="ECO:0000256" key="4">
    <source>
        <dbReference type="ARBA" id="ARBA00023163"/>
    </source>
</evidence>
<dbReference type="InterPro" id="IPR058163">
    <property type="entry name" value="LysR-type_TF_proteobact-type"/>
</dbReference>
<dbReference type="InterPro" id="IPR036390">
    <property type="entry name" value="WH_DNA-bd_sf"/>
</dbReference>
<dbReference type="Gene3D" id="1.10.10.10">
    <property type="entry name" value="Winged helix-like DNA-binding domain superfamily/Winged helix DNA-binding domain"/>
    <property type="match status" value="1"/>
</dbReference>
<reference evidence="7" key="1">
    <citation type="submission" date="2016-09" db="EMBL/GenBank/DDBJ databases">
        <authorList>
            <person name="Varghese N."/>
            <person name="Submissions S."/>
        </authorList>
    </citation>
    <scope>NUCLEOTIDE SEQUENCE [LARGE SCALE GENOMIC DNA]</scope>
    <source>
        <strain evidence="7">JS23</strain>
    </source>
</reference>
<dbReference type="InterPro" id="IPR000847">
    <property type="entry name" value="LysR_HTH_N"/>
</dbReference>
<dbReference type="InterPro" id="IPR036388">
    <property type="entry name" value="WH-like_DNA-bd_sf"/>
</dbReference>
<dbReference type="Gene3D" id="3.40.190.290">
    <property type="match status" value="1"/>
</dbReference>
<evidence type="ECO:0000256" key="2">
    <source>
        <dbReference type="ARBA" id="ARBA00023015"/>
    </source>
</evidence>
<gene>
    <name evidence="6" type="ORF">SAMN05216551_112158</name>
</gene>
<keyword evidence="3" id="KW-0238">DNA-binding</keyword>
<dbReference type="SUPFAM" id="SSF46785">
    <property type="entry name" value="Winged helix' DNA-binding domain"/>
    <property type="match status" value="1"/>
</dbReference>
<sequence length="360" mass="39844">MDRLLGMQVFTRVVEMKSFSRAADSLNLPAASATTIIKNLEAHLNVRLLQRTTRRLNLTAEGADYYERCVRILAEVDESEAAVAHRGKGPRGKLRIDMPTSVGRCLVLPKIDEFRQQYPDIELMFGFSDRPVDLIEDGVDCAIRIGALEDSSLVARRLSSLHKITVASPSYLATYGVPQEPDDLQRHHAIQYFSTRSGRLYDMNFVNGKRTEEVRVPGALAVNDADASVMCAVQGMGLVQAFTYMLMPYMQTGQLVEVMPEWRPRPKPISVVYPHNRHLAPKIRVFVEWLATFFERCPLLSSGTIEEGYCPVTAGEAERPLQELARGATEKAVPAVFAPTAQAPVLAAGAERASEVLGAL</sequence>
<dbReference type="InterPro" id="IPR005119">
    <property type="entry name" value="LysR_subst-bd"/>
</dbReference>